<accession>A0ABV9SC02</accession>
<sequence>MVGAVDTCTYCQSAHTVAGQAAGWSLEHTIALRDGKQINSEDELGALLIDLQRHEVADPHRGRYR</sequence>
<protein>
    <recommendedName>
        <fullName evidence="3">Carboxymuconolactone decarboxylase-like domain-containing protein</fullName>
    </recommendedName>
</protein>
<dbReference type="InterPro" id="IPR029032">
    <property type="entry name" value="AhpD-like"/>
</dbReference>
<evidence type="ECO:0000313" key="1">
    <source>
        <dbReference type="EMBL" id="MFC4859200.1"/>
    </source>
</evidence>
<organism evidence="1 2">
    <name type="scientific">Actinophytocola glycyrrhizae</name>
    <dbReference type="NCBI Taxonomy" id="2044873"/>
    <lineage>
        <taxon>Bacteria</taxon>
        <taxon>Bacillati</taxon>
        <taxon>Actinomycetota</taxon>
        <taxon>Actinomycetes</taxon>
        <taxon>Pseudonocardiales</taxon>
        <taxon>Pseudonocardiaceae</taxon>
    </lineage>
</organism>
<dbReference type="EMBL" id="JBHSIS010000027">
    <property type="protein sequence ID" value="MFC4859200.1"/>
    <property type="molecule type" value="Genomic_DNA"/>
</dbReference>
<name>A0ABV9SC02_9PSEU</name>
<evidence type="ECO:0008006" key="3">
    <source>
        <dbReference type="Google" id="ProtNLM"/>
    </source>
</evidence>
<keyword evidence="2" id="KW-1185">Reference proteome</keyword>
<dbReference type="SUPFAM" id="SSF69118">
    <property type="entry name" value="AhpD-like"/>
    <property type="match status" value="1"/>
</dbReference>
<dbReference type="RefSeq" id="WP_378062121.1">
    <property type="nucleotide sequence ID" value="NZ_JBHSIS010000027.1"/>
</dbReference>
<dbReference type="Proteomes" id="UP001595859">
    <property type="component" value="Unassembled WGS sequence"/>
</dbReference>
<gene>
    <name evidence="1" type="ORF">ACFPCV_37370</name>
</gene>
<evidence type="ECO:0000313" key="2">
    <source>
        <dbReference type="Proteomes" id="UP001595859"/>
    </source>
</evidence>
<proteinExistence type="predicted"/>
<reference evidence="2" key="1">
    <citation type="journal article" date="2019" name="Int. J. Syst. Evol. Microbiol.">
        <title>The Global Catalogue of Microorganisms (GCM) 10K type strain sequencing project: providing services to taxonomists for standard genome sequencing and annotation.</title>
        <authorList>
            <consortium name="The Broad Institute Genomics Platform"/>
            <consortium name="The Broad Institute Genome Sequencing Center for Infectious Disease"/>
            <person name="Wu L."/>
            <person name="Ma J."/>
        </authorList>
    </citation>
    <scope>NUCLEOTIDE SEQUENCE [LARGE SCALE GENOMIC DNA]</scope>
    <source>
        <strain evidence="2">ZS-22-S1</strain>
    </source>
</reference>
<comment type="caution">
    <text evidence="1">The sequence shown here is derived from an EMBL/GenBank/DDBJ whole genome shotgun (WGS) entry which is preliminary data.</text>
</comment>